<name>D5MKR8_METO1</name>
<dbReference type="InterPro" id="IPR038573">
    <property type="entry name" value="BrnT_sf"/>
</dbReference>
<dbReference type="KEGG" id="mox:DAMO_0642"/>
<dbReference type="InterPro" id="IPR007460">
    <property type="entry name" value="BrnT_toxin"/>
</dbReference>
<dbReference type="STRING" id="671143.DAMO_0642"/>
<gene>
    <name evidence="1" type="ORF">DAMO_0642</name>
</gene>
<reference evidence="1 2" key="1">
    <citation type="journal article" date="2010" name="Nature">
        <title>Nitrite-driven anaerobic methane oxidation by oxygenic bacteria.</title>
        <authorList>
            <person name="Ettwig K.F."/>
            <person name="Butler M.K."/>
            <person name="Le Paslier D."/>
            <person name="Pelletier E."/>
            <person name="Mangenot S."/>
            <person name="Kuypers M.M.M."/>
            <person name="Schreiber F."/>
            <person name="Dutilh B.E."/>
            <person name="Zedelius J."/>
            <person name="de Beer D."/>
            <person name="Gloerich J."/>
            <person name="Wessels H.J.C.T."/>
            <person name="van Allen T."/>
            <person name="Luesken F."/>
            <person name="Wu M."/>
            <person name="van de Pas-Schoonen K.T."/>
            <person name="Op den Camp H.J.M."/>
            <person name="Janssen-Megens E.M."/>
            <person name="Francoijs K-J."/>
            <person name="Stunnenberg H."/>
            <person name="Weissenbach J."/>
            <person name="Jetten M.S.M."/>
            <person name="Strous M."/>
        </authorList>
    </citation>
    <scope>NUCLEOTIDE SEQUENCE [LARGE SCALE GENOMIC DNA]</scope>
</reference>
<dbReference type="AlphaFoldDB" id="D5MKR8"/>
<protein>
    <recommendedName>
        <fullName evidence="3">Protein containing DUF497</fullName>
    </recommendedName>
</protein>
<evidence type="ECO:0000313" key="1">
    <source>
        <dbReference type="EMBL" id="CBE67715.1"/>
    </source>
</evidence>
<evidence type="ECO:0008006" key="3">
    <source>
        <dbReference type="Google" id="ProtNLM"/>
    </source>
</evidence>
<proteinExistence type="predicted"/>
<evidence type="ECO:0000313" key="2">
    <source>
        <dbReference type="Proteomes" id="UP000006898"/>
    </source>
</evidence>
<sequence length="100" mass="11488">MDAYERLARCTGFDWDEGNVLKNWVKHRVTAAECEQIFFNCPLVVTEDVGHSQAEGRMYALGQTDGGELLLVVFTFRRNLIRVISARGMSKKERKEYEVS</sequence>
<dbReference type="HOGENOM" id="CLU_149290_3_0_0"/>
<dbReference type="Pfam" id="PF04365">
    <property type="entry name" value="BrnT_toxin"/>
    <property type="match status" value="1"/>
</dbReference>
<dbReference type="EMBL" id="FP565575">
    <property type="protein sequence ID" value="CBE67715.1"/>
    <property type="molecule type" value="Genomic_DNA"/>
</dbReference>
<dbReference type="Gene3D" id="3.10.450.530">
    <property type="entry name" value="Ribonuclease toxin, BrnT, of type II toxin-antitoxin system"/>
    <property type="match status" value="1"/>
</dbReference>
<accession>D5MKR8</accession>
<organism evidence="1 2">
    <name type="scientific">Methylomirabilis oxygeniifera</name>
    <dbReference type="NCBI Taxonomy" id="671143"/>
    <lineage>
        <taxon>Bacteria</taxon>
        <taxon>Candidatus Methylomirabilota</taxon>
        <taxon>Candidatus Methylomirabilia</taxon>
        <taxon>Candidatus Methylomirabilales</taxon>
        <taxon>Candidatus Methylomirabilaceae</taxon>
        <taxon>Candidatus Methylomirabilis</taxon>
    </lineage>
</organism>
<dbReference type="eggNOG" id="COG2929">
    <property type="taxonomic scope" value="Bacteria"/>
</dbReference>
<dbReference type="Proteomes" id="UP000006898">
    <property type="component" value="Chromosome"/>
</dbReference>